<dbReference type="SUPFAM" id="SSF53448">
    <property type="entry name" value="Nucleotide-diphospho-sugar transferases"/>
    <property type="match status" value="1"/>
</dbReference>
<dbReference type="Gene3D" id="3.90.550.10">
    <property type="entry name" value="Spore Coat Polysaccharide Biosynthesis Protein SpsA, Chain A"/>
    <property type="match status" value="1"/>
</dbReference>
<sequence length="230" mass="24494">MRAYVLCGGFGTRLRSVTDSQKALVPVHGEPFLARVLSQLARAGISEGVLCAHYRAEQVVEQLADLARQAGLPLSMVVEESPLGTGGALLNALSEQTAQGRYLVLNADTFVDVQGYRQMLLSEGNAVLAARVDDRSRYGSLALTATGHLAALQEKGVQGAGLINAGVYAFTASAFADTPVRACSMEHDLLPELLQRGPVNVVDYSGRFIDIGTPESLAHYTHAFHPDTSL</sequence>
<dbReference type="InterPro" id="IPR005835">
    <property type="entry name" value="NTP_transferase_dom"/>
</dbReference>
<accession>A0AAJ5WKR2</accession>
<gene>
    <name evidence="2" type="ORF">P0Y58_09860</name>
</gene>
<organism evidence="2 3">
    <name type="scientific">Candidatus Pseudomonas phytovorans</name>
    <dbReference type="NCBI Taxonomy" id="3121377"/>
    <lineage>
        <taxon>Bacteria</taxon>
        <taxon>Pseudomonadati</taxon>
        <taxon>Pseudomonadota</taxon>
        <taxon>Gammaproteobacteria</taxon>
        <taxon>Pseudomonadales</taxon>
        <taxon>Pseudomonadaceae</taxon>
        <taxon>Pseudomonas</taxon>
    </lineage>
</organism>
<dbReference type="InterPro" id="IPR050486">
    <property type="entry name" value="Mannose-1P_guanyltransferase"/>
</dbReference>
<evidence type="ECO:0000313" key="3">
    <source>
        <dbReference type="Proteomes" id="UP001216329"/>
    </source>
</evidence>
<reference evidence="2" key="1">
    <citation type="submission" date="2023-03" db="EMBL/GenBank/DDBJ databases">
        <title>Andean soil-derived lignocellulolytic bacterial consortium as a source of novel taxa and putative plastic-active enzymes.</title>
        <authorList>
            <person name="Diaz-Garcia L."/>
            <person name="Chuvochina M."/>
            <person name="Feuerriegel G."/>
            <person name="Bunk B."/>
            <person name="Sproer C."/>
            <person name="Streit W.R."/>
            <person name="Rodriguez L.M."/>
            <person name="Overmann J."/>
            <person name="Jimenez D.J."/>
        </authorList>
    </citation>
    <scope>NUCLEOTIDE SEQUENCE</scope>
    <source>
        <strain evidence="2">MAG 876</strain>
    </source>
</reference>
<dbReference type="PANTHER" id="PTHR22572">
    <property type="entry name" value="SUGAR-1-PHOSPHATE GUANYL TRANSFERASE"/>
    <property type="match status" value="1"/>
</dbReference>
<name>A0AAJ5WKR2_9PSED</name>
<dbReference type="InterPro" id="IPR029044">
    <property type="entry name" value="Nucleotide-diphossugar_trans"/>
</dbReference>
<dbReference type="EMBL" id="CP119325">
    <property type="protein sequence ID" value="WEK32470.1"/>
    <property type="molecule type" value="Genomic_DNA"/>
</dbReference>
<dbReference type="AlphaFoldDB" id="A0AAJ5WKR2"/>
<feature type="domain" description="Nucleotidyl transferase" evidence="1">
    <location>
        <begin position="4"/>
        <end position="220"/>
    </location>
</feature>
<evidence type="ECO:0000259" key="1">
    <source>
        <dbReference type="Pfam" id="PF00483"/>
    </source>
</evidence>
<evidence type="ECO:0000313" key="2">
    <source>
        <dbReference type="EMBL" id="WEK32470.1"/>
    </source>
</evidence>
<protein>
    <submittedName>
        <fullName evidence="2">Sugar phosphate nucleotidyltransferase</fullName>
    </submittedName>
</protein>
<dbReference type="Pfam" id="PF00483">
    <property type="entry name" value="NTP_transferase"/>
    <property type="match status" value="1"/>
</dbReference>
<proteinExistence type="predicted"/>
<dbReference type="Proteomes" id="UP001216329">
    <property type="component" value="Chromosome"/>
</dbReference>